<protein>
    <submittedName>
        <fullName evidence="2">Uncharacterized protein</fullName>
    </submittedName>
</protein>
<dbReference type="EMBL" id="CP028913">
    <property type="protein sequence ID" value="AWB94461.1"/>
    <property type="molecule type" value="Genomic_DNA"/>
</dbReference>
<evidence type="ECO:0000313" key="2">
    <source>
        <dbReference type="EMBL" id="AWB94461.1"/>
    </source>
</evidence>
<feature type="chain" id="PRO_5015415960" evidence="1">
    <location>
        <begin position="40"/>
        <end position="125"/>
    </location>
</feature>
<keyword evidence="3" id="KW-1185">Reference proteome</keyword>
<proteinExistence type="predicted"/>
<organism evidence="2 3">
    <name type="scientific">Agromyces badenianii</name>
    <dbReference type="NCBI Taxonomy" id="2080742"/>
    <lineage>
        <taxon>Bacteria</taxon>
        <taxon>Bacillati</taxon>
        <taxon>Actinomycetota</taxon>
        <taxon>Actinomycetes</taxon>
        <taxon>Micrococcales</taxon>
        <taxon>Microbacteriaceae</taxon>
        <taxon>Agromyces</taxon>
    </lineage>
</organism>
<keyword evidence="1" id="KW-0732">Signal</keyword>
<dbReference type="RefSeq" id="WP_108594287.1">
    <property type="nucleotide sequence ID" value="NZ_CP028913.1"/>
</dbReference>
<accession>A0A2S0WT39</accession>
<name>A0A2S0WT39_9MICO</name>
<evidence type="ECO:0000256" key="1">
    <source>
        <dbReference type="SAM" id="SignalP"/>
    </source>
</evidence>
<dbReference type="AlphaFoldDB" id="A0A2S0WT39"/>
<sequence>MTVNVAAPRRGLRARIPAAILGLLLATGFAVSASTPAEAATRVVYYDGQIAQNTWKWSGHSYSIGALAESREFFSFNVSLIMSGSSTVHSGNQQVYISYAYQNVSIGCGHGETGNKPVRCSRDFL</sequence>
<reference evidence="2 3" key="1">
    <citation type="submission" date="2018-04" db="EMBL/GenBank/DDBJ databases">
        <authorList>
            <person name="Li J."/>
        </authorList>
    </citation>
    <scope>NUCLEOTIDE SEQUENCE [LARGE SCALE GENOMIC DNA]</scope>
    <source>
        <strain evidence="3">30A</strain>
    </source>
</reference>
<gene>
    <name evidence="2" type="ORF">DCE93_01235</name>
</gene>
<evidence type="ECO:0000313" key="3">
    <source>
        <dbReference type="Proteomes" id="UP000244729"/>
    </source>
</evidence>
<feature type="signal peptide" evidence="1">
    <location>
        <begin position="1"/>
        <end position="39"/>
    </location>
</feature>
<dbReference type="Proteomes" id="UP000244729">
    <property type="component" value="Chromosome"/>
</dbReference>
<dbReference type="KEGG" id="agm:DCE93_01235"/>